<evidence type="ECO:0000259" key="1">
    <source>
        <dbReference type="PROSITE" id="PS51819"/>
    </source>
</evidence>
<reference evidence="3" key="1">
    <citation type="submission" date="2016-09" db="EMBL/GenBank/DDBJ databases">
        <title>Streptomyces puniciscabiei strain:TW1S1 Genome sequencing and assembly.</title>
        <authorList>
            <person name="Kim M.-K."/>
            <person name="Kim S.B."/>
        </authorList>
    </citation>
    <scope>NUCLEOTIDE SEQUENCE [LARGE SCALE GENOMIC DNA]</scope>
    <source>
        <strain evidence="3">TW1S1</strain>
    </source>
</reference>
<dbReference type="SUPFAM" id="SSF54593">
    <property type="entry name" value="Glyoxalase/Bleomycin resistance protein/Dihydroxybiphenyl dioxygenase"/>
    <property type="match status" value="1"/>
</dbReference>
<dbReference type="Gene3D" id="3.30.720.120">
    <property type="match status" value="1"/>
</dbReference>
<dbReference type="CDD" id="cd07246">
    <property type="entry name" value="VOC_like"/>
    <property type="match status" value="1"/>
</dbReference>
<dbReference type="Proteomes" id="UP000094960">
    <property type="component" value="Chromosome"/>
</dbReference>
<dbReference type="PANTHER" id="PTHR34109">
    <property type="entry name" value="BNAUNNG04460D PROTEIN-RELATED"/>
    <property type="match status" value="1"/>
</dbReference>
<name>A0A1D7YMM1_9ACTN</name>
<organism evidence="2 3">
    <name type="scientific">Streptomyces fodineus</name>
    <dbReference type="NCBI Taxonomy" id="1904616"/>
    <lineage>
        <taxon>Bacteria</taxon>
        <taxon>Bacillati</taxon>
        <taxon>Actinomycetota</taxon>
        <taxon>Actinomycetes</taxon>
        <taxon>Kitasatosporales</taxon>
        <taxon>Streptomycetaceae</taxon>
        <taxon>Streptomyces</taxon>
    </lineage>
</organism>
<keyword evidence="3" id="KW-1185">Reference proteome</keyword>
<dbReference type="PROSITE" id="PS51819">
    <property type="entry name" value="VOC"/>
    <property type="match status" value="1"/>
</dbReference>
<feature type="domain" description="VOC" evidence="1">
    <location>
        <begin position="12"/>
        <end position="131"/>
    </location>
</feature>
<dbReference type="InterPro" id="IPR037523">
    <property type="entry name" value="VOC_core"/>
</dbReference>
<protein>
    <submittedName>
        <fullName evidence="2">Glyoxalase</fullName>
    </submittedName>
</protein>
<dbReference type="PANTHER" id="PTHR34109:SF1">
    <property type="entry name" value="VOC DOMAIN-CONTAINING PROTEIN"/>
    <property type="match status" value="1"/>
</dbReference>
<dbReference type="RefSeq" id="WP_069783297.1">
    <property type="nucleotide sequence ID" value="NZ_CP017248.1"/>
</dbReference>
<dbReference type="Gene3D" id="3.30.720.110">
    <property type="match status" value="1"/>
</dbReference>
<dbReference type="AlphaFoldDB" id="A0A1D7YMM1"/>
<dbReference type="InterPro" id="IPR029068">
    <property type="entry name" value="Glyas_Bleomycin-R_OHBP_Dase"/>
</dbReference>
<dbReference type="KEGG" id="spun:BFF78_01305"/>
<accession>A0A1D7YMM1</accession>
<evidence type="ECO:0000313" key="2">
    <source>
        <dbReference type="EMBL" id="AOR36801.1"/>
    </source>
</evidence>
<dbReference type="Pfam" id="PF00903">
    <property type="entry name" value="Glyoxalase"/>
    <property type="match status" value="1"/>
</dbReference>
<dbReference type="EMBL" id="CP017248">
    <property type="protein sequence ID" value="AOR36801.1"/>
    <property type="molecule type" value="Genomic_DNA"/>
</dbReference>
<sequence>MTSQPQVQVPPRYARVNAWVISRDSDAEVHFLKSAFGAVETPGSRMLDPDGDIGHVEVEIGESVIMLFDAKPGWPSTPSHLRVYVDDARATVDQAVTAGARVVTRPTLLAFGERVARVRDPQGHLWWLHERVEDVAPDELAGRFADPDAQEAMAYVQRTLREELGTATTDQP</sequence>
<gene>
    <name evidence="2" type="ORF">BFF78_01305</name>
</gene>
<dbReference type="InterPro" id="IPR004360">
    <property type="entry name" value="Glyas_Fos-R_dOase_dom"/>
</dbReference>
<evidence type="ECO:0000313" key="3">
    <source>
        <dbReference type="Proteomes" id="UP000094960"/>
    </source>
</evidence>
<proteinExistence type="predicted"/>